<dbReference type="AlphaFoldDB" id="A0A6P1MC06"/>
<dbReference type="RefSeq" id="WP_162361166.1">
    <property type="nucleotide sequence ID" value="NZ_CP047591.1"/>
</dbReference>
<keyword evidence="2" id="KW-1185">Reference proteome</keyword>
<evidence type="ECO:0000313" key="1">
    <source>
        <dbReference type="EMBL" id="QHI71391.1"/>
    </source>
</evidence>
<organism evidence="1 2">
    <name type="scientific">Aminipila terrae</name>
    <dbReference type="NCBI Taxonomy" id="2697030"/>
    <lineage>
        <taxon>Bacteria</taxon>
        <taxon>Bacillati</taxon>
        <taxon>Bacillota</taxon>
        <taxon>Clostridia</taxon>
        <taxon>Peptostreptococcales</taxon>
        <taxon>Anaerovoracaceae</taxon>
        <taxon>Aminipila</taxon>
    </lineage>
</organism>
<dbReference type="EMBL" id="CP047591">
    <property type="protein sequence ID" value="QHI71391.1"/>
    <property type="molecule type" value="Genomic_DNA"/>
</dbReference>
<dbReference type="KEGG" id="amic:Ami3637_02435"/>
<reference evidence="1 2" key="1">
    <citation type="submission" date="2020-01" db="EMBL/GenBank/DDBJ databases">
        <title>Genomic analysis of Aminipila sp. CBA3637.</title>
        <authorList>
            <person name="Kim Y.B."/>
            <person name="Roh S.W."/>
        </authorList>
    </citation>
    <scope>NUCLEOTIDE SEQUENCE [LARGE SCALE GENOMIC DNA]</scope>
    <source>
        <strain evidence="1 2">CBA3637</strain>
    </source>
</reference>
<evidence type="ECO:0000313" key="2">
    <source>
        <dbReference type="Proteomes" id="UP000463883"/>
    </source>
</evidence>
<name>A0A6P1MC06_9FIRM</name>
<sequence length="47" mass="5410">MIQLINMPLVDEVLKEYKDSSELEKVCSKYGCHGIEAIWGDRNVNLK</sequence>
<accession>A0A6P1MC06</accession>
<gene>
    <name evidence="1" type="ORF">Ami3637_02435</name>
</gene>
<dbReference type="Proteomes" id="UP000463883">
    <property type="component" value="Chromosome"/>
</dbReference>
<proteinExistence type="predicted"/>
<protein>
    <submittedName>
        <fullName evidence="1">Uncharacterized protein</fullName>
    </submittedName>
</protein>